<dbReference type="SUPFAM" id="SSF54427">
    <property type="entry name" value="NTF2-like"/>
    <property type="match status" value="2"/>
</dbReference>
<evidence type="ECO:0000313" key="2">
    <source>
        <dbReference type="EMBL" id="GIU67289.1"/>
    </source>
</evidence>
<name>A0ABQ4PW60_9PROT</name>
<keyword evidence="3" id="KW-1185">Reference proteome</keyword>
<dbReference type="EMBL" id="BPFZ01000008">
    <property type="protein sequence ID" value="GIU67289.1"/>
    <property type="molecule type" value="Genomic_DNA"/>
</dbReference>
<reference evidence="2" key="1">
    <citation type="submission" date="2021-05" db="EMBL/GenBank/DDBJ databases">
        <authorList>
            <person name="Tanabe Y."/>
        </authorList>
    </citation>
    <scope>NUCLEOTIDE SEQUENCE</scope>
    <source>
        <strain evidence="2">BOTRYCO-1</strain>
    </source>
</reference>
<comment type="caution">
    <text evidence="2">The sequence shown here is derived from an EMBL/GenBank/DDBJ whole genome shotgun (WGS) entry which is preliminary data.</text>
</comment>
<evidence type="ECO:0000313" key="3">
    <source>
        <dbReference type="Proteomes" id="UP001161064"/>
    </source>
</evidence>
<accession>A0ABQ4PW60</accession>
<reference evidence="2" key="2">
    <citation type="journal article" date="2023" name="ISME Commun">
        <title>Characterization of a bloom-associated alphaproteobacterial lineage, 'Candidatus Phycosocius': insights into freshwater algal-bacterial interactions.</title>
        <authorList>
            <person name="Tanabe Y."/>
            <person name="Yamaguchi H."/>
            <person name="Yoshida M."/>
            <person name="Kai A."/>
            <person name="Okazaki Y."/>
        </authorList>
    </citation>
    <scope>NUCLEOTIDE SEQUENCE</scope>
    <source>
        <strain evidence="2">BOTRYCO-1</strain>
    </source>
</reference>
<proteinExistence type="predicted"/>
<gene>
    <name evidence="2" type="ORF">PsB1_1443</name>
</gene>
<feature type="domain" description="SnoaL-like" evidence="1">
    <location>
        <begin position="7"/>
        <end position="105"/>
    </location>
</feature>
<dbReference type="Proteomes" id="UP001161064">
    <property type="component" value="Unassembled WGS sequence"/>
</dbReference>
<dbReference type="Gene3D" id="3.10.450.50">
    <property type="match status" value="2"/>
</dbReference>
<dbReference type="InterPro" id="IPR032710">
    <property type="entry name" value="NTF2-like_dom_sf"/>
</dbReference>
<dbReference type="Pfam" id="PF12680">
    <property type="entry name" value="SnoaL_2"/>
    <property type="match status" value="2"/>
</dbReference>
<evidence type="ECO:0000259" key="1">
    <source>
        <dbReference type="Pfam" id="PF12680"/>
    </source>
</evidence>
<feature type="domain" description="SnoaL-like" evidence="1">
    <location>
        <begin position="124"/>
        <end position="221"/>
    </location>
</feature>
<organism evidence="2 3">
    <name type="scientific">Candidatus Phycosocius spiralis</name>
    <dbReference type="NCBI Taxonomy" id="2815099"/>
    <lineage>
        <taxon>Bacteria</taxon>
        <taxon>Pseudomonadati</taxon>
        <taxon>Pseudomonadota</taxon>
        <taxon>Alphaproteobacteria</taxon>
        <taxon>Caulobacterales</taxon>
        <taxon>Caulobacterales incertae sedis</taxon>
        <taxon>Candidatus Phycosocius</taxon>
    </lineage>
</organism>
<dbReference type="RefSeq" id="WP_284360129.1">
    <property type="nucleotide sequence ID" value="NZ_BPFZ01000008.1"/>
</dbReference>
<protein>
    <recommendedName>
        <fullName evidence="1">SnoaL-like domain-containing protein</fullName>
    </recommendedName>
</protein>
<sequence>MTAIVDKNYAAYAANDLEGILATLAEDYTVLPFGGAPWVTSREGARKIYARHLVDYPMARTQVLGRIDLGKVTIKREHSEPAEGSKAPTVDVMMIYTVRDGLIARCESITRAGDEEAAVGVIAAQLDAYNVQDLDAHVACFAEDVVIADLNGAENLHGITDYRARYQGVFEQFPANHAHLDQRLACGNVVVDHERVRRSPDSEPFEVLAIYTVRDGKIARVDFVK</sequence>
<dbReference type="InterPro" id="IPR037401">
    <property type="entry name" value="SnoaL-like"/>
</dbReference>